<gene>
    <name evidence="1" type="ORF">DCC88_02410</name>
</gene>
<evidence type="ECO:0008006" key="3">
    <source>
        <dbReference type="Google" id="ProtNLM"/>
    </source>
</evidence>
<comment type="caution">
    <text evidence="1">The sequence shown here is derived from an EMBL/GenBank/DDBJ whole genome shotgun (WGS) entry which is preliminary data.</text>
</comment>
<evidence type="ECO:0000313" key="2">
    <source>
        <dbReference type="Proteomes" id="UP000253934"/>
    </source>
</evidence>
<dbReference type="AlphaFoldDB" id="A0A369KW88"/>
<dbReference type="SUPFAM" id="SSF53850">
    <property type="entry name" value="Periplasmic binding protein-like II"/>
    <property type="match status" value="1"/>
</dbReference>
<accession>A0A369KW88</accession>
<reference evidence="1" key="1">
    <citation type="submission" date="2018-04" db="EMBL/GenBank/DDBJ databases">
        <title>Draft genome sequence of the Candidatus Spirobacillus cienkowskii, a pathogen of freshwater Daphnia species, reconstructed from hemolymph metagenomic reads.</title>
        <authorList>
            <person name="Bresciani L."/>
            <person name="Lemos L.N."/>
            <person name="Wale N."/>
            <person name="Lin J.Y."/>
            <person name="Fernandes G.R."/>
            <person name="Duffy M.A."/>
            <person name="Rodrigues J.M."/>
        </authorList>
    </citation>
    <scope>NUCLEOTIDE SEQUENCE [LARGE SCALE GENOMIC DNA]</scope>
    <source>
        <strain evidence="1">Binning01</strain>
    </source>
</reference>
<dbReference type="Gene3D" id="3.40.190.10">
    <property type="entry name" value="Periplasmic binding protein-like II"/>
    <property type="match status" value="1"/>
</dbReference>
<dbReference type="Proteomes" id="UP000253934">
    <property type="component" value="Unassembled WGS sequence"/>
</dbReference>
<sequence length="265" mass="31101">MNHIILKFYVLFLLFLIPFYATANITKINICADDFRQNKELSFSKTDSINIEILKEFSKVILKKNKMEVNITLIPLLRCLDMLKKGTMDAMIRLSYTDERAKYLDYPPGSGHEEEMPCYSNYKVTCSGYVVITHVLEKFIYLGNSNNLPTPVRITSGISIENDLKEIYKENLEGGRSYYDNIKKLLRDKKGSVIASYVFPIDLVQYQKISPEIKIHEKYYVKKSYYMPFSKKSKITEKNRLVFWEKVSEFYNDNNATKKILDKYK</sequence>
<protein>
    <recommendedName>
        <fullName evidence="3">Solute-binding protein family 3/N-terminal domain-containing protein</fullName>
    </recommendedName>
</protein>
<evidence type="ECO:0000313" key="1">
    <source>
        <dbReference type="EMBL" id="RDB36965.1"/>
    </source>
</evidence>
<name>A0A369KW88_9BACT</name>
<organism evidence="1 2">
    <name type="scientific">Spirobacillus cienkowskii</name>
    <dbReference type="NCBI Taxonomy" id="495820"/>
    <lineage>
        <taxon>Bacteria</taxon>
        <taxon>Pseudomonadati</taxon>
        <taxon>Bdellovibrionota</taxon>
        <taxon>Oligoflexia</taxon>
        <taxon>Silvanigrellales</taxon>
        <taxon>Spirobacillus</taxon>
    </lineage>
</organism>
<dbReference type="EMBL" id="QOVW01000015">
    <property type="protein sequence ID" value="RDB36965.1"/>
    <property type="molecule type" value="Genomic_DNA"/>
</dbReference>
<proteinExistence type="predicted"/>
<keyword evidence="2" id="KW-1185">Reference proteome</keyword>